<reference evidence="7" key="1">
    <citation type="submission" date="2012-12" db="EMBL/GenBank/DDBJ databases">
        <authorList>
            <person name="Hellsten U."/>
            <person name="Grimwood J."/>
            <person name="Chapman J.A."/>
            <person name="Shapiro H."/>
            <person name="Aerts A."/>
            <person name="Otillar R.P."/>
            <person name="Terry A.Y."/>
            <person name="Boore J.L."/>
            <person name="Simakov O."/>
            <person name="Marletaz F."/>
            <person name="Cho S.-J."/>
            <person name="Edsinger-Gonzales E."/>
            <person name="Havlak P."/>
            <person name="Kuo D.-H."/>
            <person name="Larsson T."/>
            <person name="Lv J."/>
            <person name="Arendt D."/>
            <person name="Savage R."/>
            <person name="Osoegawa K."/>
            <person name="de Jong P."/>
            <person name="Lindberg D.R."/>
            <person name="Seaver E.C."/>
            <person name="Weisblat D.A."/>
            <person name="Putnam N.H."/>
            <person name="Grigoriev I.V."/>
            <person name="Rokhsar D.S."/>
        </authorList>
    </citation>
    <scope>NUCLEOTIDE SEQUENCE</scope>
</reference>
<evidence type="ECO:0000256" key="3">
    <source>
        <dbReference type="PROSITE-ProRule" id="PRU01379"/>
    </source>
</evidence>
<dbReference type="GO" id="GO:0008270">
    <property type="term" value="F:zinc ion binding"/>
    <property type="evidence" value="ECO:0007669"/>
    <property type="project" value="InterPro"/>
</dbReference>
<organism evidence="6 7">
    <name type="scientific">Helobdella robusta</name>
    <name type="common">Californian leech</name>
    <dbReference type="NCBI Taxonomy" id="6412"/>
    <lineage>
        <taxon>Eukaryota</taxon>
        <taxon>Metazoa</taxon>
        <taxon>Spiralia</taxon>
        <taxon>Lophotrochozoa</taxon>
        <taxon>Annelida</taxon>
        <taxon>Clitellata</taxon>
        <taxon>Hirudinea</taxon>
        <taxon>Rhynchobdellida</taxon>
        <taxon>Glossiphoniidae</taxon>
        <taxon>Helobdella</taxon>
    </lineage>
</organism>
<dbReference type="InterPro" id="IPR050821">
    <property type="entry name" value="Cytosolic_carboxypeptidase"/>
</dbReference>
<dbReference type="PROSITE" id="PS52035">
    <property type="entry name" value="PEPTIDASE_M14"/>
    <property type="match status" value="1"/>
</dbReference>
<sequence>MSALEFESRFESGNLYQAWRVSPQQYILLIRNDLSTLGHTQWFYFRVRNMIRNKWYNFKIINFSKKHNLYSQGMQPLVYSEHLAEKYKIGWFRSGSNVRYRQTNVDFVQRFSYLRSGKSYYTLEWDVTFPQDNDTCFMAHCYPYNYTNLQQDLSELVSTRPMLVQLNSLCSTLAGNTCFHIAVDDSFAVNRDKKVAVITARVHPGESNSSLIVKGLLDYLTSYSSSAQELRKLFAFHIIPMLNPDGVIVGNYRCSLAGKDLNRTFNQQDCHLYPTIYHFKKMLEKMKDKIVLYCDLHGHSQKHDVFMYGCSRENLLSFNPELYLQSRLIPWLMAKQSPEKFLFSGCTFHIKKNKESTGRAVVFKQFNVENSYTLEATFSGSPSSK</sequence>
<dbReference type="GO" id="GO:0006508">
    <property type="term" value="P:proteolysis"/>
    <property type="evidence" value="ECO:0007669"/>
    <property type="project" value="InterPro"/>
</dbReference>
<dbReference type="EnsemblMetazoa" id="HelroT67454">
    <property type="protein sequence ID" value="HelroP67454"/>
    <property type="gene ID" value="HelroG67454"/>
</dbReference>
<dbReference type="SUPFAM" id="SSF53187">
    <property type="entry name" value="Zn-dependent exopeptidases"/>
    <property type="match status" value="1"/>
</dbReference>
<dbReference type="Gene3D" id="3.40.630.10">
    <property type="entry name" value="Zn peptidases"/>
    <property type="match status" value="1"/>
</dbReference>
<protein>
    <recommendedName>
        <fullName evidence="4">Peptidase M14 domain-containing protein</fullName>
    </recommendedName>
</protein>
<dbReference type="STRING" id="6412.T1FZ11"/>
<dbReference type="GeneID" id="20214059"/>
<comment type="cofactor">
    <cofactor evidence="1">
        <name>Zn(2+)</name>
        <dbReference type="ChEBI" id="CHEBI:29105"/>
    </cofactor>
</comment>
<dbReference type="KEGG" id="hro:HELRODRAFT_67454"/>
<feature type="active site" description="Proton donor/acceptor" evidence="3">
    <location>
        <position position="375"/>
    </location>
</feature>
<dbReference type="PANTHER" id="PTHR12756:SF4">
    <property type="entry name" value="PEPTIDASE M14 CARBOXYPEPTIDASE A DOMAIN-CONTAINING PROTEIN"/>
    <property type="match status" value="1"/>
</dbReference>
<dbReference type="Pfam" id="PF18027">
    <property type="entry name" value="Pepdidase_M14_N"/>
    <property type="match status" value="1"/>
</dbReference>
<evidence type="ECO:0000256" key="1">
    <source>
        <dbReference type="ARBA" id="ARBA00001947"/>
    </source>
</evidence>
<keyword evidence="7" id="KW-1185">Reference proteome</keyword>
<dbReference type="InterPro" id="IPR040626">
    <property type="entry name" value="Pepdidase_M14_N"/>
</dbReference>
<evidence type="ECO:0000313" key="6">
    <source>
        <dbReference type="EnsemblMetazoa" id="HelroP67454"/>
    </source>
</evidence>
<gene>
    <name evidence="6" type="primary">20214059</name>
    <name evidence="5" type="ORF">HELRODRAFT_67454</name>
</gene>
<comment type="similarity">
    <text evidence="2 3">Belongs to the peptidase M14 family.</text>
</comment>
<evidence type="ECO:0000313" key="7">
    <source>
        <dbReference type="Proteomes" id="UP000015101"/>
    </source>
</evidence>
<dbReference type="CTD" id="20214059"/>
<dbReference type="InterPro" id="IPR000834">
    <property type="entry name" value="Peptidase_M14"/>
</dbReference>
<reference evidence="5 7" key="2">
    <citation type="journal article" date="2013" name="Nature">
        <title>Insights into bilaterian evolution from three spiralian genomes.</title>
        <authorList>
            <person name="Simakov O."/>
            <person name="Marletaz F."/>
            <person name="Cho S.J."/>
            <person name="Edsinger-Gonzales E."/>
            <person name="Havlak P."/>
            <person name="Hellsten U."/>
            <person name="Kuo D.H."/>
            <person name="Larsson T."/>
            <person name="Lv J."/>
            <person name="Arendt D."/>
            <person name="Savage R."/>
            <person name="Osoegawa K."/>
            <person name="de Jong P."/>
            <person name="Grimwood J."/>
            <person name="Chapman J.A."/>
            <person name="Shapiro H."/>
            <person name="Aerts A."/>
            <person name="Otillar R.P."/>
            <person name="Terry A.Y."/>
            <person name="Boore J.L."/>
            <person name="Grigoriev I.V."/>
            <person name="Lindberg D.R."/>
            <person name="Seaver E.C."/>
            <person name="Weisblat D.A."/>
            <person name="Putnam N.H."/>
            <person name="Rokhsar D.S."/>
        </authorList>
    </citation>
    <scope>NUCLEOTIDE SEQUENCE</scope>
</reference>
<dbReference type="Gene3D" id="2.60.40.3120">
    <property type="match status" value="1"/>
</dbReference>
<dbReference type="Pfam" id="PF00246">
    <property type="entry name" value="Peptidase_M14"/>
    <property type="match status" value="1"/>
</dbReference>
<reference evidence="6" key="3">
    <citation type="submission" date="2015-06" db="UniProtKB">
        <authorList>
            <consortium name="EnsemblMetazoa"/>
        </authorList>
    </citation>
    <scope>IDENTIFICATION</scope>
</reference>
<dbReference type="eggNOG" id="KOG3641">
    <property type="taxonomic scope" value="Eukaryota"/>
</dbReference>
<proteinExistence type="inferred from homology"/>
<dbReference type="RefSeq" id="XP_009022573.1">
    <property type="nucleotide sequence ID" value="XM_009024325.1"/>
</dbReference>
<evidence type="ECO:0000259" key="4">
    <source>
        <dbReference type="PROSITE" id="PS52035"/>
    </source>
</evidence>
<dbReference type="HOGENOM" id="CLU_007523_4_0_1"/>
<dbReference type="GO" id="GO:0004181">
    <property type="term" value="F:metallocarboxypeptidase activity"/>
    <property type="evidence" value="ECO:0000318"/>
    <property type="project" value="GO_Central"/>
</dbReference>
<evidence type="ECO:0000313" key="5">
    <source>
        <dbReference type="EMBL" id="ESN99193.1"/>
    </source>
</evidence>
<dbReference type="OrthoDB" id="10253041at2759"/>
<dbReference type="OMA" id="TIAGNMC"/>
<dbReference type="GO" id="GO:0015630">
    <property type="term" value="C:microtubule cytoskeleton"/>
    <property type="evidence" value="ECO:0000318"/>
    <property type="project" value="GO_Central"/>
</dbReference>
<dbReference type="InParanoid" id="T1FZ11"/>
<dbReference type="GO" id="GO:0015631">
    <property type="term" value="F:tubulin binding"/>
    <property type="evidence" value="ECO:0000318"/>
    <property type="project" value="GO_Central"/>
</dbReference>
<accession>T1FZ11</accession>
<dbReference type="GO" id="GO:0005737">
    <property type="term" value="C:cytoplasm"/>
    <property type="evidence" value="ECO:0000318"/>
    <property type="project" value="GO_Central"/>
</dbReference>
<dbReference type="EMBL" id="AMQM01001145">
    <property type="status" value="NOT_ANNOTATED_CDS"/>
    <property type="molecule type" value="Genomic_DNA"/>
</dbReference>
<name>T1FZ11_HELRO</name>
<dbReference type="Proteomes" id="UP000015101">
    <property type="component" value="Unassembled WGS sequence"/>
</dbReference>
<dbReference type="PANTHER" id="PTHR12756">
    <property type="entry name" value="CYTOSOLIC CARBOXYPEPTIDASE"/>
    <property type="match status" value="1"/>
</dbReference>
<evidence type="ECO:0000256" key="2">
    <source>
        <dbReference type="ARBA" id="ARBA00005988"/>
    </source>
</evidence>
<dbReference type="EMBL" id="KB097143">
    <property type="protein sequence ID" value="ESN99193.1"/>
    <property type="molecule type" value="Genomic_DNA"/>
</dbReference>
<feature type="domain" description="Peptidase M14" evidence="4">
    <location>
        <begin position="142"/>
        <end position="385"/>
    </location>
</feature>
<dbReference type="AlphaFoldDB" id="T1FZ11"/>